<proteinExistence type="predicted"/>
<dbReference type="EMBL" id="AAOF01000028">
    <property type="protein sequence ID" value="EAR20238.1"/>
    <property type="molecule type" value="Genomic_DNA"/>
</dbReference>
<evidence type="ECO:0000256" key="1">
    <source>
        <dbReference type="SAM" id="Phobius"/>
    </source>
</evidence>
<reference evidence="2 3" key="1">
    <citation type="submission" date="2006-02" db="EMBL/GenBank/DDBJ databases">
        <authorList>
            <person name="Waterbury J."/>
            <person name="Ferriera S."/>
            <person name="Johnson J."/>
            <person name="Kravitz S."/>
            <person name="Halpern A."/>
            <person name="Remington K."/>
            <person name="Beeson K."/>
            <person name="Tran B."/>
            <person name="Rogers Y.-H."/>
            <person name="Friedman R."/>
            <person name="Venter J.C."/>
        </authorList>
    </citation>
    <scope>NUCLEOTIDE SEQUENCE [LARGE SCALE GENOMIC DNA]</scope>
    <source>
        <strain evidence="2 3">Nb-231</strain>
    </source>
</reference>
<dbReference type="AlphaFoldDB" id="A4BVM0"/>
<dbReference type="eggNOG" id="COG0575">
    <property type="taxonomic scope" value="Bacteria"/>
</dbReference>
<dbReference type="PANTHER" id="PTHR39650:SF1">
    <property type="entry name" value="CDP-ARCHAEOL SYNTHASE"/>
    <property type="match status" value="1"/>
</dbReference>
<gene>
    <name evidence="2" type="ORF">NB231_13051</name>
</gene>
<name>A4BVM0_9GAMM</name>
<sequence length="148" mass="15445">MANGAPIVARNLLGARLARPLDGGRCWFDGRPLFGHSKTLRGVFSALLLTALTAPLLGYGVRLGLSVGALAMAGDLLSSFLKRRLGLAPSSMALGLDQIPESLLPALVLRGAFGLDGDEVLTVSGAFFLLGLVLSALLYAVGIRKQPY</sequence>
<keyword evidence="1" id="KW-1133">Transmembrane helix</keyword>
<keyword evidence="3" id="KW-1185">Reference proteome</keyword>
<accession>A4BVM0</accession>
<dbReference type="STRING" id="314278.NB231_13051"/>
<protein>
    <recommendedName>
        <fullName evidence="4">CDP-archaeol synthase</fullName>
    </recommendedName>
</protein>
<dbReference type="HOGENOM" id="CLU_105710_1_0_6"/>
<comment type="caution">
    <text evidence="2">The sequence shown here is derived from an EMBL/GenBank/DDBJ whole genome shotgun (WGS) entry which is preliminary data.</text>
</comment>
<dbReference type="Proteomes" id="UP000003374">
    <property type="component" value="Unassembled WGS sequence"/>
</dbReference>
<feature type="transmembrane region" description="Helical" evidence="1">
    <location>
        <begin position="39"/>
        <end position="57"/>
    </location>
</feature>
<evidence type="ECO:0000313" key="3">
    <source>
        <dbReference type="Proteomes" id="UP000003374"/>
    </source>
</evidence>
<dbReference type="InterPro" id="IPR032690">
    <property type="entry name" value="CarS"/>
</dbReference>
<dbReference type="OrthoDB" id="8850121at2"/>
<evidence type="ECO:0008006" key="4">
    <source>
        <dbReference type="Google" id="ProtNLM"/>
    </source>
</evidence>
<dbReference type="PANTHER" id="PTHR39650">
    <property type="entry name" value="CDP-ARCHAEOL SYNTHASE"/>
    <property type="match status" value="1"/>
</dbReference>
<evidence type="ECO:0000313" key="2">
    <source>
        <dbReference type="EMBL" id="EAR20238.1"/>
    </source>
</evidence>
<keyword evidence="1" id="KW-0472">Membrane</keyword>
<keyword evidence="1" id="KW-0812">Transmembrane</keyword>
<organism evidence="2 3">
    <name type="scientific">Nitrococcus mobilis Nb-231</name>
    <dbReference type="NCBI Taxonomy" id="314278"/>
    <lineage>
        <taxon>Bacteria</taxon>
        <taxon>Pseudomonadati</taxon>
        <taxon>Pseudomonadota</taxon>
        <taxon>Gammaproteobacteria</taxon>
        <taxon>Chromatiales</taxon>
        <taxon>Ectothiorhodospiraceae</taxon>
        <taxon>Nitrococcus</taxon>
    </lineage>
</organism>
<feature type="transmembrane region" description="Helical" evidence="1">
    <location>
        <begin position="125"/>
        <end position="143"/>
    </location>
</feature>